<organism evidence="1 2">
    <name type="scientific">Choanephora cucurbitarum</name>
    <dbReference type="NCBI Taxonomy" id="101091"/>
    <lineage>
        <taxon>Eukaryota</taxon>
        <taxon>Fungi</taxon>
        <taxon>Fungi incertae sedis</taxon>
        <taxon>Mucoromycota</taxon>
        <taxon>Mucoromycotina</taxon>
        <taxon>Mucoromycetes</taxon>
        <taxon>Mucorales</taxon>
        <taxon>Mucorineae</taxon>
        <taxon>Choanephoraceae</taxon>
        <taxon>Choanephoroideae</taxon>
        <taxon>Choanephora</taxon>
    </lineage>
</organism>
<dbReference type="OrthoDB" id="9996331at2759"/>
<proteinExistence type="predicted"/>
<dbReference type="AlphaFoldDB" id="A0A1C7NA24"/>
<evidence type="ECO:0008006" key="3">
    <source>
        <dbReference type="Google" id="ProtNLM"/>
    </source>
</evidence>
<dbReference type="GO" id="GO:0003676">
    <property type="term" value="F:nucleic acid binding"/>
    <property type="evidence" value="ECO:0007669"/>
    <property type="project" value="InterPro"/>
</dbReference>
<reference evidence="1 2" key="1">
    <citation type="submission" date="2016-03" db="EMBL/GenBank/DDBJ databases">
        <title>Choanephora cucurbitarum.</title>
        <authorList>
            <person name="Min B."/>
            <person name="Park H."/>
            <person name="Park J.-H."/>
            <person name="Shin H.-D."/>
            <person name="Choi I.-G."/>
        </authorList>
    </citation>
    <scope>NUCLEOTIDE SEQUENCE [LARGE SCALE GENOMIC DNA]</scope>
    <source>
        <strain evidence="1 2">KUS-F28377</strain>
    </source>
</reference>
<accession>A0A1C7NA24</accession>
<evidence type="ECO:0000313" key="1">
    <source>
        <dbReference type="EMBL" id="OBZ85891.1"/>
    </source>
</evidence>
<evidence type="ECO:0000313" key="2">
    <source>
        <dbReference type="Proteomes" id="UP000093000"/>
    </source>
</evidence>
<gene>
    <name evidence="1" type="ORF">A0J61_06059</name>
</gene>
<keyword evidence="2" id="KW-1185">Reference proteome</keyword>
<dbReference type="EMBL" id="LUGH01000348">
    <property type="protein sequence ID" value="OBZ85891.1"/>
    <property type="molecule type" value="Genomic_DNA"/>
</dbReference>
<name>A0A1C7NA24_9FUNG</name>
<dbReference type="Gene3D" id="3.30.420.10">
    <property type="entry name" value="Ribonuclease H-like superfamily/Ribonuclease H"/>
    <property type="match status" value="1"/>
</dbReference>
<protein>
    <recommendedName>
        <fullName evidence="3">Transposase Tc1-like domain-containing protein</fullName>
    </recommendedName>
</protein>
<sequence length="107" mass="12491">MHHIKSKAYRLGLTQSGCLSKSYLPYSNTEIIVPNDITTHKPSLTDRHKASRLNWAAQHANWNNEQWKSMVWLDKVRSGFENNDCAARVIRKHMIRGEKDPQQYQVD</sequence>
<dbReference type="Proteomes" id="UP000093000">
    <property type="component" value="Unassembled WGS sequence"/>
</dbReference>
<dbReference type="InParanoid" id="A0A1C7NA24"/>
<comment type="caution">
    <text evidence="1">The sequence shown here is derived from an EMBL/GenBank/DDBJ whole genome shotgun (WGS) entry which is preliminary data.</text>
</comment>
<dbReference type="InterPro" id="IPR036397">
    <property type="entry name" value="RNaseH_sf"/>
</dbReference>